<dbReference type="InterPro" id="IPR020846">
    <property type="entry name" value="MFS_dom"/>
</dbReference>
<feature type="transmembrane region" description="Helical" evidence="7">
    <location>
        <begin position="101"/>
        <end position="123"/>
    </location>
</feature>
<evidence type="ECO:0000256" key="2">
    <source>
        <dbReference type="ARBA" id="ARBA00022448"/>
    </source>
</evidence>
<evidence type="ECO:0000256" key="5">
    <source>
        <dbReference type="ARBA" id="ARBA00023136"/>
    </source>
</evidence>
<evidence type="ECO:0000256" key="4">
    <source>
        <dbReference type="ARBA" id="ARBA00022989"/>
    </source>
</evidence>
<feature type="transmembrane region" description="Helical" evidence="7">
    <location>
        <begin position="135"/>
        <end position="154"/>
    </location>
</feature>
<protein>
    <submittedName>
        <fullName evidence="9">Major facilitator superfamily transporter</fullName>
    </submittedName>
</protein>
<sequence>MTESTDNSNGNGKSHSARDETTPLLAASAAGPTTQSNEEPLLHAQPNGNNTGDDEDNTPLPRAQIFLLCYARIVEPIAFFCIFPFINQMIFDTGKVDQADVGFYSGLIESLFSLTQMILMIPWGRAADRYGRKPVLVFSLAGASIATALFGISTEIWQMILFRCLAGAFAGTVVTVRAMITENSTPKTHARAFSFFAFSSNLGLFLGPLIGGVLSNPADQYPRLFGNIQFFRDYPYALPTFGTGAVGVSACIISALFIKETLKKKPDEGSITLTLTTWEIIKYPGIIPVLLLYGYILLLAFAYTAVVPIFWFTSPELGGFGFTPLQISIFLGGAGISQALWTLFAFPPLQLRFGTGGVLRMCSMAWPMLFTLPAVGNILLRQGLYTAFWIIAPIGTFLGAGCSMAFAAAQLAVNDISPSSSSLGTVNAIALTLVSGERAIAPALFASLFAASVRSRILYGHLIWVLMVLIALGLAVALRWLPKRAEGRAKKVGIDENDEIEA</sequence>
<feature type="transmembrane region" description="Helical" evidence="7">
    <location>
        <begin position="192"/>
        <end position="214"/>
    </location>
</feature>
<dbReference type="CDD" id="cd17330">
    <property type="entry name" value="MFS_SLC46_TetA_like"/>
    <property type="match status" value="1"/>
</dbReference>
<dbReference type="InterPro" id="IPR011701">
    <property type="entry name" value="MFS"/>
</dbReference>
<feature type="transmembrane region" description="Helical" evidence="7">
    <location>
        <begin position="65"/>
        <end position="86"/>
    </location>
</feature>
<dbReference type="PANTHER" id="PTHR23504">
    <property type="entry name" value="MAJOR FACILITATOR SUPERFAMILY DOMAIN-CONTAINING PROTEIN 10"/>
    <property type="match status" value="1"/>
</dbReference>
<dbReference type="InterPro" id="IPR036259">
    <property type="entry name" value="MFS_trans_sf"/>
</dbReference>
<proteinExistence type="predicted"/>
<evidence type="ECO:0000256" key="7">
    <source>
        <dbReference type="SAM" id="Phobius"/>
    </source>
</evidence>
<feature type="transmembrane region" description="Helical" evidence="7">
    <location>
        <begin position="234"/>
        <end position="258"/>
    </location>
</feature>
<evidence type="ECO:0000256" key="6">
    <source>
        <dbReference type="SAM" id="MobiDB-lite"/>
    </source>
</evidence>
<keyword evidence="2" id="KW-0813">Transport</keyword>
<feature type="domain" description="Major facilitator superfamily (MFS) profile" evidence="8">
    <location>
        <begin position="64"/>
        <end position="485"/>
    </location>
</feature>
<evidence type="ECO:0000313" key="10">
    <source>
        <dbReference type="Proteomes" id="UP001629113"/>
    </source>
</evidence>
<feature type="transmembrane region" description="Helical" evidence="7">
    <location>
        <begin position="358"/>
        <end position="380"/>
    </location>
</feature>
<organism evidence="9 10">
    <name type="scientific">Phlyctema vagabunda</name>
    <dbReference type="NCBI Taxonomy" id="108571"/>
    <lineage>
        <taxon>Eukaryota</taxon>
        <taxon>Fungi</taxon>
        <taxon>Dikarya</taxon>
        <taxon>Ascomycota</taxon>
        <taxon>Pezizomycotina</taxon>
        <taxon>Leotiomycetes</taxon>
        <taxon>Helotiales</taxon>
        <taxon>Dermateaceae</taxon>
        <taxon>Phlyctema</taxon>
    </lineage>
</organism>
<dbReference type="Proteomes" id="UP001629113">
    <property type="component" value="Unassembled WGS sequence"/>
</dbReference>
<keyword evidence="3 7" id="KW-0812">Transmembrane</keyword>
<feature type="region of interest" description="Disordered" evidence="6">
    <location>
        <begin position="1"/>
        <end position="56"/>
    </location>
</feature>
<dbReference type="Pfam" id="PF07690">
    <property type="entry name" value="MFS_1"/>
    <property type="match status" value="1"/>
</dbReference>
<keyword evidence="10" id="KW-1185">Reference proteome</keyword>
<feature type="compositionally biased region" description="Polar residues" evidence="6">
    <location>
        <begin position="1"/>
        <end position="14"/>
    </location>
</feature>
<dbReference type="EMBL" id="JBFCZG010000007">
    <property type="protein sequence ID" value="KAL3420317.1"/>
    <property type="molecule type" value="Genomic_DNA"/>
</dbReference>
<evidence type="ECO:0000256" key="1">
    <source>
        <dbReference type="ARBA" id="ARBA00004141"/>
    </source>
</evidence>
<keyword evidence="4 7" id="KW-1133">Transmembrane helix</keyword>
<accession>A0ABR4PAH6</accession>
<evidence type="ECO:0000259" key="8">
    <source>
        <dbReference type="PROSITE" id="PS50850"/>
    </source>
</evidence>
<evidence type="ECO:0000256" key="3">
    <source>
        <dbReference type="ARBA" id="ARBA00022692"/>
    </source>
</evidence>
<dbReference type="Gene3D" id="1.20.1250.20">
    <property type="entry name" value="MFS general substrate transporter like domains"/>
    <property type="match status" value="1"/>
</dbReference>
<gene>
    <name evidence="9" type="ORF">PVAG01_08816</name>
</gene>
<dbReference type="PRINTS" id="PR01035">
    <property type="entry name" value="TCRTETA"/>
</dbReference>
<evidence type="ECO:0000313" key="9">
    <source>
        <dbReference type="EMBL" id="KAL3420317.1"/>
    </source>
</evidence>
<name>A0ABR4PAH6_9HELO</name>
<feature type="transmembrane region" description="Helical" evidence="7">
    <location>
        <begin position="290"/>
        <end position="313"/>
    </location>
</feature>
<reference evidence="9 10" key="1">
    <citation type="submission" date="2024-06" db="EMBL/GenBank/DDBJ databases">
        <title>Complete genome of Phlyctema vagabunda strain 19-DSS-EL-015.</title>
        <authorList>
            <person name="Fiorenzani C."/>
        </authorList>
    </citation>
    <scope>NUCLEOTIDE SEQUENCE [LARGE SCALE GENOMIC DNA]</scope>
    <source>
        <strain evidence="9 10">19-DSS-EL-015</strain>
    </source>
</reference>
<dbReference type="SUPFAM" id="SSF103473">
    <property type="entry name" value="MFS general substrate transporter"/>
    <property type="match status" value="1"/>
</dbReference>
<dbReference type="PANTHER" id="PTHR23504:SF3">
    <property type="entry name" value="MAJOR FACILITATOR SUPERFAMILY (MFS) PROFILE DOMAIN-CONTAINING PROTEIN"/>
    <property type="match status" value="1"/>
</dbReference>
<keyword evidence="5 7" id="KW-0472">Membrane</keyword>
<feature type="transmembrane region" description="Helical" evidence="7">
    <location>
        <begin position="325"/>
        <end position="346"/>
    </location>
</feature>
<feature type="transmembrane region" description="Helical" evidence="7">
    <location>
        <begin position="160"/>
        <end position="180"/>
    </location>
</feature>
<feature type="transmembrane region" description="Helical" evidence="7">
    <location>
        <begin position="457"/>
        <end position="481"/>
    </location>
</feature>
<feature type="transmembrane region" description="Helical" evidence="7">
    <location>
        <begin position="425"/>
        <end position="451"/>
    </location>
</feature>
<feature type="transmembrane region" description="Helical" evidence="7">
    <location>
        <begin position="386"/>
        <end position="413"/>
    </location>
</feature>
<comment type="subcellular location">
    <subcellularLocation>
        <location evidence="1">Membrane</location>
        <topology evidence="1">Multi-pass membrane protein</topology>
    </subcellularLocation>
</comment>
<comment type="caution">
    <text evidence="9">The sequence shown here is derived from an EMBL/GenBank/DDBJ whole genome shotgun (WGS) entry which is preliminary data.</text>
</comment>
<dbReference type="InterPro" id="IPR001958">
    <property type="entry name" value="Tet-R_TetA/multi-R_MdtG-like"/>
</dbReference>
<dbReference type="PROSITE" id="PS50850">
    <property type="entry name" value="MFS"/>
    <property type="match status" value="1"/>
</dbReference>